<dbReference type="AlphaFoldDB" id="A0A3N4K4W4"/>
<feature type="region of interest" description="Disordered" evidence="1">
    <location>
        <begin position="1"/>
        <end position="20"/>
    </location>
</feature>
<dbReference type="EMBL" id="ML120358">
    <property type="protein sequence ID" value="RPB04389.1"/>
    <property type="molecule type" value="Genomic_DNA"/>
</dbReference>
<name>A0A3N4K4W4_9PEZI</name>
<accession>A0A3N4K4W4</accession>
<proteinExistence type="predicted"/>
<dbReference type="Proteomes" id="UP000276215">
    <property type="component" value="Unassembled WGS sequence"/>
</dbReference>
<evidence type="ECO:0000313" key="3">
    <source>
        <dbReference type="Proteomes" id="UP000276215"/>
    </source>
</evidence>
<gene>
    <name evidence="2" type="ORF">L873DRAFT_1799238</name>
</gene>
<keyword evidence="3" id="KW-1185">Reference proteome</keyword>
<organism evidence="2 3">
    <name type="scientific">Choiromyces venosus 120613-1</name>
    <dbReference type="NCBI Taxonomy" id="1336337"/>
    <lineage>
        <taxon>Eukaryota</taxon>
        <taxon>Fungi</taxon>
        <taxon>Dikarya</taxon>
        <taxon>Ascomycota</taxon>
        <taxon>Pezizomycotina</taxon>
        <taxon>Pezizomycetes</taxon>
        <taxon>Pezizales</taxon>
        <taxon>Tuberaceae</taxon>
        <taxon>Choiromyces</taxon>
    </lineage>
</organism>
<protein>
    <submittedName>
        <fullName evidence="2">Uncharacterized protein</fullName>
    </submittedName>
</protein>
<reference evidence="2 3" key="1">
    <citation type="journal article" date="2018" name="Nat. Ecol. Evol.">
        <title>Pezizomycetes genomes reveal the molecular basis of ectomycorrhizal truffle lifestyle.</title>
        <authorList>
            <person name="Murat C."/>
            <person name="Payen T."/>
            <person name="Noel B."/>
            <person name="Kuo A."/>
            <person name="Morin E."/>
            <person name="Chen J."/>
            <person name="Kohler A."/>
            <person name="Krizsan K."/>
            <person name="Balestrini R."/>
            <person name="Da Silva C."/>
            <person name="Montanini B."/>
            <person name="Hainaut M."/>
            <person name="Levati E."/>
            <person name="Barry K.W."/>
            <person name="Belfiori B."/>
            <person name="Cichocki N."/>
            <person name="Clum A."/>
            <person name="Dockter R.B."/>
            <person name="Fauchery L."/>
            <person name="Guy J."/>
            <person name="Iotti M."/>
            <person name="Le Tacon F."/>
            <person name="Lindquist E.A."/>
            <person name="Lipzen A."/>
            <person name="Malagnac F."/>
            <person name="Mello A."/>
            <person name="Molinier V."/>
            <person name="Miyauchi S."/>
            <person name="Poulain J."/>
            <person name="Riccioni C."/>
            <person name="Rubini A."/>
            <person name="Sitrit Y."/>
            <person name="Splivallo R."/>
            <person name="Traeger S."/>
            <person name="Wang M."/>
            <person name="Zifcakova L."/>
            <person name="Wipf D."/>
            <person name="Zambonelli A."/>
            <person name="Paolocci F."/>
            <person name="Nowrousian M."/>
            <person name="Ottonello S."/>
            <person name="Baldrian P."/>
            <person name="Spatafora J.W."/>
            <person name="Henrissat B."/>
            <person name="Nagy L.G."/>
            <person name="Aury J.M."/>
            <person name="Wincker P."/>
            <person name="Grigoriev I.V."/>
            <person name="Bonfante P."/>
            <person name="Martin F.M."/>
        </authorList>
    </citation>
    <scope>NUCLEOTIDE SEQUENCE [LARGE SCALE GENOMIC DNA]</scope>
    <source>
        <strain evidence="2 3">120613-1</strain>
    </source>
</reference>
<feature type="region of interest" description="Disordered" evidence="1">
    <location>
        <begin position="29"/>
        <end position="55"/>
    </location>
</feature>
<evidence type="ECO:0000313" key="2">
    <source>
        <dbReference type="EMBL" id="RPB04389.1"/>
    </source>
</evidence>
<evidence type="ECO:0000256" key="1">
    <source>
        <dbReference type="SAM" id="MobiDB-lite"/>
    </source>
</evidence>
<sequence length="55" mass="6069">MTTQTDLQSPRQKPNNRVTTHVSATHSIHSFIHPSPPFPINQSLRPSPPEGEVLG</sequence>